<accession>A0ACB7TPD5</accession>
<evidence type="ECO:0000313" key="1">
    <source>
        <dbReference type="EMBL" id="KAH6947884.1"/>
    </source>
</evidence>
<sequence>MHRPATEAISCGPKITSRPGARNHAYRLPRPLQRFLDAAIFAVLGREEEGTGARQARLSRQSAAGASGASSAGARPSMRPPEPRAGPDGNPVHFLRLGSRLDAAGRHPPPPPPPSHRESLHHTVSRFAARFLSRPSGDA</sequence>
<evidence type="ECO:0000313" key="2">
    <source>
        <dbReference type="Proteomes" id="UP000821845"/>
    </source>
</evidence>
<dbReference type="Proteomes" id="UP000821845">
    <property type="component" value="Chromosome 1"/>
</dbReference>
<keyword evidence="2" id="KW-1185">Reference proteome</keyword>
<name>A0ACB7TPD5_HYAAI</name>
<organism evidence="1 2">
    <name type="scientific">Hyalomma asiaticum</name>
    <name type="common">Tick</name>
    <dbReference type="NCBI Taxonomy" id="266040"/>
    <lineage>
        <taxon>Eukaryota</taxon>
        <taxon>Metazoa</taxon>
        <taxon>Ecdysozoa</taxon>
        <taxon>Arthropoda</taxon>
        <taxon>Chelicerata</taxon>
        <taxon>Arachnida</taxon>
        <taxon>Acari</taxon>
        <taxon>Parasitiformes</taxon>
        <taxon>Ixodida</taxon>
        <taxon>Ixodoidea</taxon>
        <taxon>Ixodidae</taxon>
        <taxon>Hyalomminae</taxon>
        <taxon>Hyalomma</taxon>
    </lineage>
</organism>
<gene>
    <name evidence="1" type="ORF">HPB50_021969</name>
</gene>
<protein>
    <submittedName>
        <fullName evidence="1">Uncharacterized protein</fullName>
    </submittedName>
</protein>
<dbReference type="EMBL" id="CM023481">
    <property type="protein sequence ID" value="KAH6947884.1"/>
    <property type="molecule type" value="Genomic_DNA"/>
</dbReference>
<proteinExistence type="predicted"/>
<reference evidence="1" key="1">
    <citation type="submission" date="2020-05" db="EMBL/GenBank/DDBJ databases">
        <title>Large-scale comparative analyses of tick genomes elucidate their genetic diversity and vector capacities.</title>
        <authorList>
            <person name="Jia N."/>
            <person name="Wang J."/>
            <person name="Shi W."/>
            <person name="Du L."/>
            <person name="Sun Y."/>
            <person name="Zhan W."/>
            <person name="Jiang J."/>
            <person name="Wang Q."/>
            <person name="Zhang B."/>
            <person name="Ji P."/>
            <person name="Sakyi L.B."/>
            <person name="Cui X."/>
            <person name="Yuan T."/>
            <person name="Jiang B."/>
            <person name="Yang W."/>
            <person name="Lam T.T.-Y."/>
            <person name="Chang Q."/>
            <person name="Ding S."/>
            <person name="Wang X."/>
            <person name="Zhu J."/>
            <person name="Ruan X."/>
            <person name="Zhao L."/>
            <person name="Wei J."/>
            <person name="Que T."/>
            <person name="Du C."/>
            <person name="Cheng J."/>
            <person name="Dai P."/>
            <person name="Han X."/>
            <person name="Huang E."/>
            <person name="Gao Y."/>
            <person name="Liu J."/>
            <person name="Shao H."/>
            <person name="Ye R."/>
            <person name="Li L."/>
            <person name="Wei W."/>
            <person name="Wang X."/>
            <person name="Wang C."/>
            <person name="Yang T."/>
            <person name="Huo Q."/>
            <person name="Li W."/>
            <person name="Guo W."/>
            <person name="Chen H."/>
            <person name="Zhou L."/>
            <person name="Ni X."/>
            <person name="Tian J."/>
            <person name="Zhou Y."/>
            <person name="Sheng Y."/>
            <person name="Liu T."/>
            <person name="Pan Y."/>
            <person name="Xia L."/>
            <person name="Li J."/>
            <person name="Zhao F."/>
            <person name="Cao W."/>
        </authorList>
    </citation>
    <scope>NUCLEOTIDE SEQUENCE</scope>
    <source>
        <strain evidence="1">Hyas-2018</strain>
    </source>
</reference>
<comment type="caution">
    <text evidence="1">The sequence shown here is derived from an EMBL/GenBank/DDBJ whole genome shotgun (WGS) entry which is preliminary data.</text>
</comment>